<protein>
    <submittedName>
        <fullName evidence="2">Uncharacterized protein</fullName>
    </submittedName>
</protein>
<dbReference type="Proteomes" id="UP000190150">
    <property type="component" value="Unassembled WGS sequence"/>
</dbReference>
<feature type="transmembrane region" description="Helical" evidence="1">
    <location>
        <begin position="52"/>
        <end position="68"/>
    </location>
</feature>
<keyword evidence="3" id="KW-1185">Reference proteome</keyword>
<dbReference type="OrthoDB" id="711214at2"/>
<feature type="transmembrane region" description="Helical" evidence="1">
    <location>
        <begin position="6"/>
        <end position="26"/>
    </location>
</feature>
<keyword evidence="1" id="KW-0812">Transmembrane</keyword>
<accession>A0A1T5E1K0</accession>
<gene>
    <name evidence="2" type="ORF">SAMN05660841_02305</name>
</gene>
<keyword evidence="1" id="KW-0472">Membrane</keyword>
<keyword evidence="1" id="KW-1133">Transmembrane helix</keyword>
<proteinExistence type="predicted"/>
<evidence type="ECO:0000256" key="1">
    <source>
        <dbReference type="SAM" id="Phobius"/>
    </source>
</evidence>
<dbReference type="AlphaFoldDB" id="A0A1T5E1K0"/>
<evidence type="ECO:0000313" key="2">
    <source>
        <dbReference type="EMBL" id="SKB77573.1"/>
    </source>
</evidence>
<dbReference type="STRING" id="1513896.SAMN05660841_02305"/>
<dbReference type="RefSeq" id="WP_139375281.1">
    <property type="nucleotide sequence ID" value="NZ_FUZF01000009.1"/>
</dbReference>
<organism evidence="2 3">
    <name type="scientific">Sphingobacterium nematocida</name>
    <dbReference type="NCBI Taxonomy" id="1513896"/>
    <lineage>
        <taxon>Bacteria</taxon>
        <taxon>Pseudomonadati</taxon>
        <taxon>Bacteroidota</taxon>
        <taxon>Sphingobacteriia</taxon>
        <taxon>Sphingobacteriales</taxon>
        <taxon>Sphingobacteriaceae</taxon>
        <taxon>Sphingobacterium</taxon>
    </lineage>
</organism>
<name>A0A1T5E1K0_9SPHI</name>
<sequence length="107" mass="12094">MEKETMLAVMSIGLFAAITLSIYFIMRFRAVRIENNGIQNVKREPYDWQKPGIVVLGIGTGIFIVGILREFNYFHSEDSIPMGIITICAGISMIVANKLDKRQEPKD</sequence>
<dbReference type="EMBL" id="FUZF01000009">
    <property type="protein sequence ID" value="SKB77573.1"/>
    <property type="molecule type" value="Genomic_DNA"/>
</dbReference>
<feature type="transmembrane region" description="Helical" evidence="1">
    <location>
        <begin position="80"/>
        <end position="99"/>
    </location>
</feature>
<evidence type="ECO:0000313" key="3">
    <source>
        <dbReference type="Proteomes" id="UP000190150"/>
    </source>
</evidence>
<reference evidence="3" key="1">
    <citation type="submission" date="2017-02" db="EMBL/GenBank/DDBJ databases">
        <authorList>
            <person name="Varghese N."/>
            <person name="Submissions S."/>
        </authorList>
    </citation>
    <scope>NUCLEOTIDE SEQUENCE [LARGE SCALE GENOMIC DNA]</scope>
    <source>
        <strain evidence="3">DSM 24091</strain>
    </source>
</reference>